<feature type="transmembrane region" description="Helical" evidence="10">
    <location>
        <begin position="331"/>
        <end position="352"/>
    </location>
</feature>
<accession>A0A1S6KM13</accession>
<evidence type="ECO:0000256" key="4">
    <source>
        <dbReference type="ARBA" id="ARBA00021008"/>
    </source>
</evidence>
<feature type="transmembrane region" description="Helical" evidence="10">
    <location>
        <begin position="454"/>
        <end position="474"/>
    </location>
</feature>
<geneLocation type="mitochondrion" evidence="12"/>
<comment type="subcellular location">
    <subcellularLocation>
        <location evidence="1">Membrane</location>
        <topology evidence="1">Multi-pass membrane protein</topology>
    </subcellularLocation>
</comment>
<dbReference type="GO" id="GO:0016491">
    <property type="term" value="F:oxidoreductase activity"/>
    <property type="evidence" value="ECO:0007669"/>
    <property type="project" value="UniProtKB-KW"/>
</dbReference>
<comment type="catalytic activity">
    <reaction evidence="9">
        <text>a ubiquinone + NADH + 5 H(+)(in) = a ubiquinol + NAD(+) + 4 H(+)(out)</text>
        <dbReference type="Rhea" id="RHEA:29091"/>
        <dbReference type="Rhea" id="RHEA-COMP:9565"/>
        <dbReference type="Rhea" id="RHEA-COMP:9566"/>
        <dbReference type="ChEBI" id="CHEBI:15378"/>
        <dbReference type="ChEBI" id="CHEBI:16389"/>
        <dbReference type="ChEBI" id="CHEBI:17976"/>
        <dbReference type="ChEBI" id="CHEBI:57540"/>
        <dbReference type="ChEBI" id="CHEBI:57945"/>
        <dbReference type="EC" id="7.1.1.2"/>
    </reaction>
</comment>
<reference evidence="12" key="1">
    <citation type="journal article" date="2017" name="Appl. Microbiol. Biotechnol.">
        <title>Mitochondrial genome of the nematode endoparasitic fungus Hirsutella vermicola reveals a high level of synteny in the family Ophiocordycipitaceae.</title>
        <authorList>
            <person name="Zhang Y.J."/>
            <person name="Zhang H.Y."/>
            <person name="Liu X.Z."/>
            <person name="Zhang S."/>
        </authorList>
    </citation>
    <scope>NUCLEOTIDE SEQUENCE</scope>
    <source>
        <strain evidence="12">AS3.7877</strain>
    </source>
</reference>
<dbReference type="GO" id="GO:0016020">
    <property type="term" value="C:membrane"/>
    <property type="evidence" value="ECO:0007669"/>
    <property type="project" value="UniProtKB-SubCell"/>
</dbReference>
<keyword evidence="5 10" id="KW-0812">Transmembrane</keyword>
<feature type="transmembrane region" description="Helical" evidence="10">
    <location>
        <begin position="301"/>
        <end position="324"/>
    </location>
</feature>
<evidence type="ECO:0000256" key="5">
    <source>
        <dbReference type="ARBA" id="ARBA00022692"/>
    </source>
</evidence>
<evidence type="ECO:0000313" key="12">
    <source>
        <dbReference type="EMBL" id="AQT19611.1"/>
    </source>
</evidence>
<dbReference type="InterPro" id="IPR001750">
    <property type="entry name" value="ND/Mrp_TM"/>
</dbReference>
<dbReference type="Pfam" id="PF00361">
    <property type="entry name" value="Proton_antipo_M"/>
    <property type="match status" value="1"/>
</dbReference>
<keyword evidence="7 10" id="KW-0472">Membrane</keyword>
<comment type="similarity">
    <text evidence="2">Belongs to the complex I subunit 2 family.</text>
</comment>
<evidence type="ECO:0000259" key="11">
    <source>
        <dbReference type="Pfam" id="PF00361"/>
    </source>
</evidence>
<feature type="transmembrane region" description="Helical" evidence="10">
    <location>
        <begin position="59"/>
        <end position="85"/>
    </location>
</feature>
<evidence type="ECO:0000256" key="9">
    <source>
        <dbReference type="ARBA" id="ARBA00049551"/>
    </source>
</evidence>
<gene>
    <name evidence="12" type="primary">nad2</name>
</gene>
<feature type="transmembrane region" description="Helical" evidence="10">
    <location>
        <begin position="419"/>
        <end position="442"/>
    </location>
</feature>
<dbReference type="EC" id="7.1.1.2" evidence="3"/>
<evidence type="ECO:0000256" key="2">
    <source>
        <dbReference type="ARBA" id="ARBA00007012"/>
    </source>
</evidence>
<name>A0A1S6KM13_9HYPO</name>
<evidence type="ECO:0000256" key="3">
    <source>
        <dbReference type="ARBA" id="ARBA00012944"/>
    </source>
</evidence>
<reference evidence="12" key="2">
    <citation type="submission" date="2017-01" db="EMBL/GenBank/DDBJ databases">
        <authorList>
            <person name="Mah S.A."/>
            <person name="Swanson W.J."/>
            <person name="Moy G.W."/>
            <person name="Vacquier V.D."/>
        </authorList>
    </citation>
    <scope>NUCLEOTIDE SEQUENCE</scope>
    <source>
        <strain evidence="12">AS3.7877</strain>
    </source>
</reference>
<dbReference type="GO" id="GO:0042773">
    <property type="term" value="P:ATP synthesis coupled electron transport"/>
    <property type="evidence" value="ECO:0007669"/>
    <property type="project" value="InterPro"/>
</dbReference>
<feature type="transmembrane region" description="Helical" evidence="10">
    <location>
        <begin position="146"/>
        <end position="166"/>
    </location>
</feature>
<feature type="transmembrane region" description="Helical" evidence="10">
    <location>
        <begin position="228"/>
        <end position="252"/>
    </location>
</feature>
<feature type="transmembrane region" description="Helical" evidence="10">
    <location>
        <begin position="358"/>
        <end position="386"/>
    </location>
</feature>
<feature type="domain" description="NADH:quinone oxidoreductase/Mrp antiporter transmembrane" evidence="11">
    <location>
        <begin position="143"/>
        <end position="469"/>
    </location>
</feature>
<dbReference type="InterPro" id="IPR010096">
    <property type="entry name" value="NADH-Q_OxRdtase_suN/2"/>
</dbReference>
<feature type="transmembrane region" description="Helical" evidence="10">
    <location>
        <begin position="24"/>
        <end position="47"/>
    </location>
</feature>
<feature type="transmembrane region" description="Helical" evidence="10">
    <location>
        <begin position="545"/>
        <end position="568"/>
    </location>
</feature>
<organism evidence="12">
    <name type="scientific">Hirsutella vermicola</name>
    <dbReference type="NCBI Taxonomy" id="369263"/>
    <lineage>
        <taxon>Eukaryota</taxon>
        <taxon>Fungi</taxon>
        <taxon>Dikarya</taxon>
        <taxon>Ascomycota</taxon>
        <taxon>Pezizomycotina</taxon>
        <taxon>Sordariomycetes</taxon>
        <taxon>Hypocreomycetidae</taxon>
        <taxon>Hypocreales</taxon>
        <taxon>Ophiocordycipitaceae</taxon>
        <taxon>Hirsutella</taxon>
    </lineage>
</organism>
<dbReference type="GeneID" id="35414431"/>
<keyword evidence="12" id="KW-0496">Mitochondrion</keyword>
<keyword evidence="12" id="KW-0560">Oxidoreductase</keyword>
<evidence type="ECO:0000256" key="10">
    <source>
        <dbReference type="SAM" id="Phobius"/>
    </source>
</evidence>
<dbReference type="GO" id="GO:0008137">
    <property type="term" value="F:NADH dehydrogenase (ubiquinone) activity"/>
    <property type="evidence" value="ECO:0007669"/>
    <property type="project" value="UniProtKB-EC"/>
</dbReference>
<sequence length="586" mass="65875">MIVVSILSLLLSNAVNLRRDISILFNRIAMIILIYCILNDLSSLTVITKGVGIHGGLLLVTNITQIFHIFIFLISILILTLTSFYPRKVWVSEYSSLKNLLLYKFVYYNTKIINKMGQHLKIIEYPLILLFIITGSILLMSTNDLVSIFLAIELQSYGLYILSTIYRNSELSTTGGLIYFLLGGLSSCFILLGTGLLYANSGSTSLDSLYIITSISDTSCTDLWYKPYYINLSLVIFTIGFLFKVSAAPFHFWSPDVYDAIPTIVTTFVALIAKISIFILLMQLVYYTGCAASYGFTSNEISWTFILLMSSLFSLIIGTVVGLTQFRIKRLFAYSTISHVGFILLALGISSIESTQAFIFYLTQYTISNLNAFFILVAIGFSLYCYTSENKEHEELMDKTNSPIQLVNQLKGYFYINPVLALSLAITIFSFVGVPPLIGFFGKQMVLSAAIDKGLIFLSLIAILTSVIGAVYYLSIVKEMFFSLPDYKINTLLENLVLKGTILRANLFQTVSYFSTTQKNEENQKQYTSLNKTITHNLNFKYNNIAISSPISFVISCITIQILLFLFINKEWLSMGTILVQILFNN</sequence>
<evidence type="ECO:0000256" key="1">
    <source>
        <dbReference type="ARBA" id="ARBA00004141"/>
    </source>
</evidence>
<evidence type="ECO:0000256" key="8">
    <source>
        <dbReference type="ARBA" id="ARBA00031028"/>
    </source>
</evidence>
<protein>
    <recommendedName>
        <fullName evidence="4">NADH-ubiquinone oxidoreductase chain 2</fullName>
        <ecNumber evidence="3">7.1.1.2</ecNumber>
    </recommendedName>
    <alternativeName>
        <fullName evidence="8">NADH dehydrogenase subunit 2</fullName>
    </alternativeName>
</protein>
<evidence type="ECO:0000256" key="7">
    <source>
        <dbReference type="ARBA" id="ARBA00023136"/>
    </source>
</evidence>
<dbReference type="EMBL" id="KY465721">
    <property type="protein sequence ID" value="AQT19611.1"/>
    <property type="molecule type" value="Genomic_DNA"/>
</dbReference>
<dbReference type="PANTHER" id="PTHR22773">
    <property type="entry name" value="NADH DEHYDROGENASE"/>
    <property type="match status" value="1"/>
</dbReference>
<dbReference type="RefSeq" id="YP_009449461.1">
    <property type="nucleotide sequence ID" value="NC_036610.1"/>
</dbReference>
<evidence type="ECO:0000256" key="6">
    <source>
        <dbReference type="ARBA" id="ARBA00022989"/>
    </source>
</evidence>
<feature type="transmembrane region" description="Helical" evidence="10">
    <location>
        <begin position="264"/>
        <end position="289"/>
    </location>
</feature>
<feature type="transmembrane region" description="Helical" evidence="10">
    <location>
        <begin position="122"/>
        <end position="140"/>
    </location>
</feature>
<keyword evidence="6 10" id="KW-1133">Transmembrane helix</keyword>
<dbReference type="HAMAP" id="MF_00445">
    <property type="entry name" value="NDH1_NuoN_1"/>
    <property type="match status" value="1"/>
</dbReference>
<dbReference type="AlphaFoldDB" id="A0A1S6KM13"/>
<proteinExistence type="inferred from homology"/>
<feature type="transmembrane region" description="Helical" evidence="10">
    <location>
        <begin position="178"/>
        <end position="199"/>
    </location>
</feature>